<feature type="region of interest" description="Disordered" evidence="7">
    <location>
        <begin position="35"/>
        <end position="84"/>
    </location>
</feature>
<keyword evidence="9" id="KW-1185">Reference proteome</keyword>
<dbReference type="Pfam" id="PF09748">
    <property type="entry name" value="Med10"/>
    <property type="match status" value="1"/>
</dbReference>
<keyword evidence="3 6" id="KW-0805">Transcription regulation</keyword>
<dbReference type="InterPro" id="IPR019145">
    <property type="entry name" value="Mediator_Med10"/>
</dbReference>
<dbReference type="AlphaFoldDB" id="A0A4P9XGP4"/>
<comment type="subcellular location">
    <subcellularLocation>
        <location evidence="1 6">Nucleus</location>
    </subcellularLocation>
</comment>
<evidence type="ECO:0000256" key="3">
    <source>
        <dbReference type="ARBA" id="ARBA00023015"/>
    </source>
</evidence>
<reference evidence="9" key="1">
    <citation type="journal article" date="2018" name="Nat. Microbiol.">
        <title>Leveraging single-cell genomics to expand the fungal tree of life.</title>
        <authorList>
            <person name="Ahrendt S.R."/>
            <person name="Quandt C.A."/>
            <person name="Ciobanu D."/>
            <person name="Clum A."/>
            <person name="Salamov A."/>
            <person name="Andreopoulos B."/>
            <person name="Cheng J.F."/>
            <person name="Woyke T."/>
            <person name="Pelin A."/>
            <person name="Henrissat B."/>
            <person name="Reynolds N.K."/>
            <person name="Benny G.L."/>
            <person name="Smith M.E."/>
            <person name="James T.Y."/>
            <person name="Grigoriev I.V."/>
        </authorList>
    </citation>
    <scope>NUCLEOTIDE SEQUENCE [LARGE SCALE GENOMIC DNA]</scope>
    <source>
        <strain evidence="9">RSA 1356</strain>
    </source>
</reference>
<evidence type="ECO:0000256" key="1">
    <source>
        <dbReference type="ARBA" id="ARBA00004123"/>
    </source>
</evidence>
<evidence type="ECO:0000313" key="9">
    <source>
        <dbReference type="Proteomes" id="UP000271241"/>
    </source>
</evidence>
<evidence type="ECO:0000313" key="8">
    <source>
        <dbReference type="EMBL" id="RKP04816.1"/>
    </source>
</evidence>
<evidence type="ECO:0000256" key="5">
    <source>
        <dbReference type="ARBA" id="ARBA00023242"/>
    </source>
</evidence>
<comment type="function">
    <text evidence="6">Component of the Mediator complex, a coactivator involved in the regulated transcription of nearly all RNA polymerase II-dependent genes. Mediator functions as a bridge to convey information from gene-specific regulatory proteins to the basal RNA polymerase II transcription machinery. Mediator is recruited to promoters by direct interactions with regulatory proteins and serves as a scaffold for the assembly of a functional preinitiation complex with RNA polymerase II and the general transcription factors.</text>
</comment>
<evidence type="ECO:0000256" key="6">
    <source>
        <dbReference type="RuleBase" id="RU364146"/>
    </source>
</evidence>
<dbReference type="Proteomes" id="UP000271241">
    <property type="component" value="Unassembled WGS sequence"/>
</dbReference>
<evidence type="ECO:0000256" key="7">
    <source>
        <dbReference type="SAM" id="MobiDB-lite"/>
    </source>
</evidence>
<dbReference type="GO" id="GO:0003712">
    <property type="term" value="F:transcription coregulator activity"/>
    <property type="evidence" value="ECO:0007669"/>
    <property type="project" value="InterPro"/>
</dbReference>
<gene>
    <name evidence="6" type="primary">MED10</name>
    <name evidence="8" type="ORF">THASP1DRAFT_33372</name>
</gene>
<evidence type="ECO:0000256" key="4">
    <source>
        <dbReference type="ARBA" id="ARBA00023163"/>
    </source>
</evidence>
<organism evidence="8 9">
    <name type="scientific">Thamnocephalis sphaerospora</name>
    <dbReference type="NCBI Taxonomy" id="78915"/>
    <lineage>
        <taxon>Eukaryota</taxon>
        <taxon>Fungi</taxon>
        <taxon>Fungi incertae sedis</taxon>
        <taxon>Zoopagomycota</taxon>
        <taxon>Zoopagomycotina</taxon>
        <taxon>Zoopagomycetes</taxon>
        <taxon>Zoopagales</taxon>
        <taxon>Sigmoideomycetaceae</taxon>
        <taxon>Thamnocephalis</taxon>
    </lineage>
</organism>
<dbReference type="STRING" id="78915.A0A4P9XGP4"/>
<evidence type="ECO:0000256" key="2">
    <source>
        <dbReference type="ARBA" id="ARBA00005389"/>
    </source>
</evidence>
<sequence>MASENGMHPAGAAALPGFEVDGPVATAAITPSSMPTGMLVEQLGSNSSDSSADGSNSSNVQGGQTGGTELSGDPHAAAQEQQRAELEARLKETANSLFTVGLSVYDFQPGSDALLRQRVNGLVTQYSELMALGSGLDTMVPEEVIRYVEDGRNPDLFSREFTERAVAENQFANGRMAAFECFKQQLEEELGGALPADVMQAYQKQMGSGSQ</sequence>
<proteinExistence type="inferred from homology"/>
<keyword evidence="4 6" id="KW-0804">Transcription</keyword>
<dbReference type="EMBL" id="KZ993432">
    <property type="protein sequence ID" value="RKP04816.1"/>
    <property type="molecule type" value="Genomic_DNA"/>
</dbReference>
<feature type="compositionally biased region" description="Low complexity" evidence="7">
    <location>
        <begin position="44"/>
        <end position="59"/>
    </location>
</feature>
<comment type="similarity">
    <text evidence="2 6">Belongs to the Mediator complex subunit 10 family.</text>
</comment>
<accession>A0A4P9XGP4</accession>
<dbReference type="GO" id="GO:0016592">
    <property type="term" value="C:mediator complex"/>
    <property type="evidence" value="ECO:0007669"/>
    <property type="project" value="InterPro"/>
</dbReference>
<keyword evidence="5 6" id="KW-0539">Nucleus</keyword>
<dbReference type="OrthoDB" id="337270at2759"/>
<name>A0A4P9XGP4_9FUNG</name>
<keyword evidence="6" id="KW-0010">Activator</keyword>
<comment type="subunit">
    <text evidence="6">Component of the Mediator complex.</text>
</comment>
<protein>
    <recommendedName>
        <fullName evidence="6">Mediator of RNA polymerase II transcription subunit 10</fullName>
    </recommendedName>
    <alternativeName>
        <fullName evidence="6">Mediator complex subunit 10</fullName>
    </alternativeName>
</protein>
<dbReference type="GO" id="GO:0006357">
    <property type="term" value="P:regulation of transcription by RNA polymerase II"/>
    <property type="evidence" value="ECO:0007669"/>
    <property type="project" value="InterPro"/>
</dbReference>